<dbReference type="CDD" id="cd00180">
    <property type="entry name" value="PKc"/>
    <property type="match status" value="1"/>
</dbReference>
<dbReference type="Gene3D" id="1.10.510.10">
    <property type="entry name" value="Transferase(Phosphotransferase) domain 1"/>
    <property type="match status" value="1"/>
</dbReference>
<keyword evidence="4 9" id="KW-0418">Kinase</keyword>
<dbReference type="InterPro" id="IPR050660">
    <property type="entry name" value="NEK_Ser/Thr_kinase"/>
</dbReference>
<dbReference type="Proteomes" id="UP000235023">
    <property type="component" value="Unassembled WGS sequence"/>
</dbReference>
<organism evidence="9 10">
    <name type="scientific">Aspergillus taichungensis</name>
    <dbReference type="NCBI Taxonomy" id="482145"/>
    <lineage>
        <taxon>Eukaryota</taxon>
        <taxon>Fungi</taxon>
        <taxon>Dikarya</taxon>
        <taxon>Ascomycota</taxon>
        <taxon>Pezizomycotina</taxon>
        <taxon>Eurotiomycetes</taxon>
        <taxon>Eurotiomycetidae</taxon>
        <taxon>Eurotiales</taxon>
        <taxon>Aspergillaceae</taxon>
        <taxon>Aspergillus</taxon>
        <taxon>Aspergillus subgen. Circumdati</taxon>
    </lineage>
</organism>
<evidence type="ECO:0000256" key="6">
    <source>
        <dbReference type="PROSITE-ProRule" id="PRU00023"/>
    </source>
</evidence>
<dbReference type="InterPro" id="IPR008271">
    <property type="entry name" value="Ser/Thr_kinase_AS"/>
</dbReference>
<evidence type="ECO:0000256" key="2">
    <source>
        <dbReference type="ARBA" id="ARBA00022679"/>
    </source>
</evidence>
<dbReference type="SMART" id="SM00248">
    <property type="entry name" value="ANK"/>
    <property type="match status" value="4"/>
</dbReference>
<dbReference type="InterPro" id="IPR011009">
    <property type="entry name" value="Kinase-like_dom_sf"/>
</dbReference>
<name>A0A2J5HTG8_9EURO</name>
<keyword evidence="10" id="KW-1185">Reference proteome</keyword>
<feature type="repeat" description="ANK" evidence="6">
    <location>
        <begin position="612"/>
        <end position="644"/>
    </location>
</feature>
<keyword evidence="3" id="KW-0547">Nucleotide-binding</keyword>
<dbReference type="GO" id="GO:0005524">
    <property type="term" value="F:ATP binding"/>
    <property type="evidence" value="ECO:0007669"/>
    <property type="project" value="UniProtKB-KW"/>
</dbReference>
<evidence type="ECO:0000256" key="1">
    <source>
        <dbReference type="ARBA" id="ARBA00012513"/>
    </source>
</evidence>
<feature type="repeat" description="ANK" evidence="6">
    <location>
        <begin position="579"/>
        <end position="611"/>
    </location>
</feature>
<dbReference type="PANTHER" id="PTHR43671">
    <property type="entry name" value="SERINE/THREONINE-PROTEIN KINASE NEK"/>
    <property type="match status" value="1"/>
</dbReference>
<proteinExistence type="predicted"/>
<evidence type="ECO:0000313" key="9">
    <source>
        <dbReference type="EMBL" id="PLN80583.1"/>
    </source>
</evidence>
<dbReference type="PROSITE" id="PS00108">
    <property type="entry name" value="PROTEIN_KINASE_ST"/>
    <property type="match status" value="1"/>
</dbReference>
<dbReference type="EMBL" id="KZ559546">
    <property type="protein sequence ID" value="PLN80583.1"/>
    <property type="molecule type" value="Genomic_DNA"/>
</dbReference>
<accession>A0A2J5HTG8</accession>
<dbReference type="OrthoDB" id="5986190at2759"/>
<dbReference type="PANTHER" id="PTHR43671:SF13">
    <property type="entry name" value="SERINE_THREONINE-PROTEIN KINASE NEK2"/>
    <property type="match status" value="1"/>
</dbReference>
<dbReference type="GO" id="GO:0004674">
    <property type="term" value="F:protein serine/threonine kinase activity"/>
    <property type="evidence" value="ECO:0007669"/>
    <property type="project" value="UniProtKB-EC"/>
</dbReference>
<dbReference type="PROSITE" id="PS50011">
    <property type="entry name" value="PROTEIN_KINASE_DOM"/>
    <property type="match status" value="1"/>
</dbReference>
<protein>
    <recommendedName>
        <fullName evidence="1">non-specific serine/threonine protein kinase</fullName>
        <ecNumber evidence="1">2.7.11.1</ecNumber>
    </recommendedName>
</protein>
<dbReference type="PROSITE" id="PS50297">
    <property type="entry name" value="ANK_REP_REGION"/>
    <property type="match status" value="1"/>
</dbReference>
<keyword evidence="5" id="KW-0067">ATP-binding</keyword>
<keyword evidence="2" id="KW-0808">Transferase</keyword>
<feature type="region of interest" description="Disordered" evidence="7">
    <location>
        <begin position="526"/>
        <end position="546"/>
    </location>
</feature>
<dbReference type="EC" id="2.7.11.1" evidence="1"/>
<reference evidence="10" key="1">
    <citation type="submission" date="2017-12" db="EMBL/GenBank/DDBJ databases">
        <authorList>
            <consortium name="DOE Joint Genome Institute"/>
            <person name="Mondo S.J."/>
            <person name="Kjaerbolling I."/>
            <person name="Vesth T.C."/>
            <person name="Frisvad J.C."/>
            <person name="Nybo J.L."/>
            <person name="Theobald S."/>
            <person name="Kuo A."/>
            <person name="Bowyer P."/>
            <person name="Matsuda Y."/>
            <person name="Lyhne E.K."/>
            <person name="Kogle M.E."/>
            <person name="Clum A."/>
            <person name="Lipzen A."/>
            <person name="Salamov A."/>
            <person name="Ngan C.Y."/>
            <person name="Daum C."/>
            <person name="Chiniquy J."/>
            <person name="Barry K."/>
            <person name="LaButti K."/>
            <person name="Haridas S."/>
            <person name="Simmons B.A."/>
            <person name="Magnuson J.K."/>
            <person name="Mortensen U.H."/>
            <person name="Larsen T.O."/>
            <person name="Grigoriev I.V."/>
            <person name="Baker S.E."/>
            <person name="Andersen M.R."/>
            <person name="Nordberg H.P."/>
            <person name="Cantor M.N."/>
            <person name="Hua S.X."/>
        </authorList>
    </citation>
    <scope>NUCLEOTIDE SEQUENCE [LARGE SCALE GENOMIC DNA]</scope>
    <source>
        <strain evidence="10">IBT 19404</strain>
    </source>
</reference>
<evidence type="ECO:0000256" key="4">
    <source>
        <dbReference type="ARBA" id="ARBA00022777"/>
    </source>
</evidence>
<dbReference type="SUPFAM" id="SSF56112">
    <property type="entry name" value="Protein kinase-like (PK-like)"/>
    <property type="match status" value="1"/>
</dbReference>
<dbReference type="InterPro" id="IPR036770">
    <property type="entry name" value="Ankyrin_rpt-contain_sf"/>
</dbReference>
<evidence type="ECO:0000256" key="7">
    <source>
        <dbReference type="SAM" id="MobiDB-lite"/>
    </source>
</evidence>
<dbReference type="PROSITE" id="PS50088">
    <property type="entry name" value="ANK_REPEAT"/>
    <property type="match status" value="2"/>
</dbReference>
<dbReference type="InterPro" id="IPR000719">
    <property type="entry name" value="Prot_kinase_dom"/>
</dbReference>
<dbReference type="AlphaFoldDB" id="A0A2J5HTG8"/>
<dbReference type="Gene3D" id="1.25.40.20">
    <property type="entry name" value="Ankyrin repeat-containing domain"/>
    <property type="match status" value="1"/>
</dbReference>
<feature type="domain" description="Protein kinase" evidence="8">
    <location>
        <begin position="157"/>
        <end position="491"/>
    </location>
</feature>
<sequence length="782" mass="86614">MEGTGPSGPKTFMSELWTIIQASMHKKGDSFATFIPRDALDDIWTNERLELFIQITQPGFDSSRIPIIRNAHLQTLSVLVSIRWDEWRHFSQIFIYTPRRTDQDIPEYDLTALRHSNFLGEEWAFKFLFERVIFWPIDIEEGKNNVKPKDWRLPFLEGRSENLGRGAYGSVTKEVIPAIHYRPSEESAFSGGSVGKEVPVACKQFSNSSEFKHEAKNLRILRGSLIRHDRIVSFLATVEVGNDFYILYPLAMMDLERFLEGGLNNGTGFTTPEILREASNLASALAFLHEGLEIDPRPVCCHMDLKPANILVYPNPRSPAVGKWKITDFGISMMTESQAGHMVPTNLDGTAYTIQRSPLVRGEMPYHPPEVLYGQFGRRSDVWSLGCILVRIMAFALSGATGLRDLDLRRRKDSDGITDYPDDHFHRVSPGTSSHVLNPHIKSWLEGLPHTGYSSHSDMLDGCCDLLLHTLKIDKASRPCASKVKDRLRYLALVADGSIKPNSVRKESLSSVSTALTSEGDLTSLDSKVTATTAPERASTPTPPVDSRLIDTVTSALSRDLKLLLSEKPALDLNQHGIAQKTPLYLAVERGNLDMVRILLDAGATVDAPSAGNHTALMKAARDGQVDIVSHLLGAGAKATACSTDGLTSLHYATYCKTQGANLINCFKDYAPNLDPPNSQSQETPLLTLLKNHEGGILWEEKFLAFLDGGADMNHADCNDVTPFSFAVSGDFHQIVRALLRTGAVPQTVPSKSKLSQKMIKVFKEANIALAPSSSLFRFLRR</sequence>
<dbReference type="Pfam" id="PF12796">
    <property type="entry name" value="Ank_2"/>
    <property type="match status" value="1"/>
</dbReference>
<evidence type="ECO:0000313" key="10">
    <source>
        <dbReference type="Proteomes" id="UP000235023"/>
    </source>
</evidence>
<dbReference type="SUPFAM" id="SSF48403">
    <property type="entry name" value="Ankyrin repeat"/>
    <property type="match status" value="1"/>
</dbReference>
<gene>
    <name evidence="9" type="ORF">BDW42DRAFT_170776</name>
</gene>
<evidence type="ECO:0000256" key="3">
    <source>
        <dbReference type="ARBA" id="ARBA00022741"/>
    </source>
</evidence>
<evidence type="ECO:0000259" key="8">
    <source>
        <dbReference type="PROSITE" id="PS50011"/>
    </source>
</evidence>
<dbReference type="SMART" id="SM00220">
    <property type="entry name" value="S_TKc"/>
    <property type="match status" value="1"/>
</dbReference>
<dbReference type="Pfam" id="PF00069">
    <property type="entry name" value="Pkinase"/>
    <property type="match status" value="1"/>
</dbReference>
<keyword evidence="6" id="KW-0040">ANK repeat</keyword>
<evidence type="ECO:0000256" key="5">
    <source>
        <dbReference type="ARBA" id="ARBA00022840"/>
    </source>
</evidence>
<dbReference type="InterPro" id="IPR002110">
    <property type="entry name" value="Ankyrin_rpt"/>
</dbReference>